<reference evidence="3" key="1">
    <citation type="submission" date="2017-09" db="EMBL/GenBank/DDBJ databases">
        <title>Depth-based differentiation of microbial function through sediment-hosted aquifers and enrichment of novel symbionts in the deep terrestrial subsurface.</title>
        <authorList>
            <person name="Probst A.J."/>
            <person name="Ladd B."/>
            <person name="Jarett J.K."/>
            <person name="Geller-Mcgrath D.E."/>
            <person name="Sieber C.M.K."/>
            <person name="Emerson J.B."/>
            <person name="Anantharaman K."/>
            <person name="Thomas B.C."/>
            <person name="Malmstrom R."/>
            <person name="Stieglmeier M."/>
            <person name="Klingl A."/>
            <person name="Woyke T."/>
            <person name="Ryan C.M."/>
            <person name="Banfield J.F."/>
        </authorList>
    </citation>
    <scope>NUCLEOTIDE SEQUENCE [LARGE SCALE GENOMIC DNA]</scope>
</reference>
<dbReference type="EMBL" id="PETZ01000048">
    <property type="protein sequence ID" value="PIV44979.1"/>
    <property type="molecule type" value="Genomic_DNA"/>
</dbReference>
<dbReference type="Proteomes" id="UP000230864">
    <property type="component" value="Unassembled WGS sequence"/>
</dbReference>
<keyword evidence="1" id="KW-0472">Membrane</keyword>
<name>A0A2M7D955_9BACT</name>
<evidence type="ECO:0000256" key="1">
    <source>
        <dbReference type="SAM" id="Phobius"/>
    </source>
</evidence>
<accession>A0A2M7D955</accession>
<comment type="caution">
    <text evidence="2">The sequence shown here is derived from an EMBL/GenBank/DDBJ whole genome shotgun (WGS) entry which is preliminary data.</text>
</comment>
<feature type="transmembrane region" description="Helical" evidence="1">
    <location>
        <begin position="96"/>
        <end position="112"/>
    </location>
</feature>
<feature type="transmembrane region" description="Helical" evidence="1">
    <location>
        <begin position="172"/>
        <end position="200"/>
    </location>
</feature>
<keyword evidence="1" id="KW-0812">Transmembrane</keyword>
<evidence type="ECO:0000313" key="3">
    <source>
        <dbReference type="Proteomes" id="UP000230864"/>
    </source>
</evidence>
<gene>
    <name evidence="2" type="ORF">COS25_02320</name>
</gene>
<protein>
    <submittedName>
        <fullName evidence="2">Uncharacterized protein</fullName>
    </submittedName>
</protein>
<organism evidence="2 3">
    <name type="scientific">Candidatus Nealsonbacteria bacterium CG02_land_8_20_14_3_00_37_10</name>
    <dbReference type="NCBI Taxonomy" id="1974699"/>
    <lineage>
        <taxon>Bacteria</taxon>
        <taxon>Candidatus Nealsoniibacteriota</taxon>
    </lineage>
</organism>
<evidence type="ECO:0000313" key="2">
    <source>
        <dbReference type="EMBL" id="PIV44979.1"/>
    </source>
</evidence>
<sequence>MEETITPISPIIKKDNFFIARIKKYQVITFTFGFLLLNQEIVFWANYLTGKDVFLGKPSLNILFAVIGIPLIYFLQWLIVVWVASKFTRERLKEKFLRHPIATIILFILFITDLPYRLSGYWGGNLASIFEVIVYYAFISFLWWLLVCWISEKIWKKQRFQWNWYKKIIDKIFIILPPLYKFVLGLIVALLLFLLLFLLITKVFHYTGSDIMKLFNY</sequence>
<proteinExistence type="predicted"/>
<keyword evidence="1" id="KW-1133">Transmembrane helix</keyword>
<feature type="transmembrane region" description="Helical" evidence="1">
    <location>
        <begin position="27"/>
        <end position="48"/>
    </location>
</feature>
<feature type="transmembrane region" description="Helical" evidence="1">
    <location>
        <begin position="60"/>
        <end position="84"/>
    </location>
</feature>
<feature type="transmembrane region" description="Helical" evidence="1">
    <location>
        <begin position="132"/>
        <end position="151"/>
    </location>
</feature>
<dbReference type="AlphaFoldDB" id="A0A2M7D955"/>